<organism evidence="1 2">
    <name type="scientific">Stephania yunnanensis</name>
    <dbReference type="NCBI Taxonomy" id="152371"/>
    <lineage>
        <taxon>Eukaryota</taxon>
        <taxon>Viridiplantae</taxon>
        <taxon>Streptophyta</taxon>
        <taxon>Embryophyta</taxon>
        <taxon>Tracheophyta</taxon>
        <taxon>Spermatophyta</taxon>
        <taxon>Magnoliopsida</taxon>
        <taxon>Ranunculales</taxon>
        <taxon>Menispermaceae</taxon>
        <taxon>Menispermoideae</taxon>
        <taxon>Cissampelideae</taxon>
        <taxon>Stephania</taxon>
    </lineage>
</organism>
<sequence length="66" mass="7631">MTSQNDNENDDADNFVDAYQNNESFNFECNDVTSTNSNENTWVRKELSSIAVEASILIRKKRQRVN</sequence>
<dbReference type="EMBL" id="JBBNAF010000008">
    <property type="protein sequence ID" value="KAK9121721.1"/>
    <property type="molecule type" value="Genomic_DNA"/>
</dbReference>
<evidence type="ECO:0000313" key="1">
    <source>
        <dbReference type="EMBL" id="KAK9121721.1"/>
    </source>
</evidence>
<gene>
    <name evidence="1" type="ORF">Syun_019338</name>
</gene>
<keyword evidence="2" id="KW-1185">Reference proteome</keyword>
<proteinExistence type="predicted"/>
<protein>
    <submittedName>
        <fullName evidence="1">Uncharacterized protein</fullName>
    </submittedName>
</protein>
<dbReference type="Proteomes" id="UP001420932">
    <property type="component" value="Unassembled WGS sequence"/>
</dbReference>
<comment type="caution">
    <text evidence="1">The sequence shown here is derived from an EMBL/GenBank/DDBJ whole genome shotgun (WGS) entry which is preliminary data.</text>
</comment>
<name>A0AAP0NZC1_9MAGN</name>
<dbReference type="AlphaFoldDB" id="A0AAP0NZC1"/>
<reference evidence="1 2" key="1">
    <citation type="submission" date="2024-01" db="EMBL/GenBank/DDBJ databases">
        <title>Genome assemblies of Stephania.</title>
        <authorList>
            <person name="Yang L."/>
        </authorList>
    </citation>
    <scope>NUCLEOTIDE SEQUENCE [LARGE SCALE GENOMIC DNA]</scope>
    <source>
        <strain evidence="1">YNDBR</strain>
        <tissue evidence="1">Leaf</tissue>
    </source>
</reference>
<evidence type="ECO:0000313" key="2">
    <source>
        <dbReference type="Proteomes" id="UP001420932"/>
    </source>
</evidence>
<accession>A0AAP0NZC1</accession>